<dbReference type="EMBL" id="JASBWT010000021">
    <property type="protein sequence ID" value="KAJ9095703.1"/>
    <property type="molecule type" value="Genomic_DNA"/>
</dbReference>
<dbReference type="Proteomes" id="UP001227268">
    <property type="component" value="Unassembled WGS sequence"/>
</dbReference>
<keyword evidence="2" id="KW-1185">Reference proteome</keyword>
<comment type="caution">
    <text evidence="1">The sequence shown here is derived from an EMBL/GenBank/DDBJ whole genome shotgun (WGS) entry which is preliminary data.</text>
</comment>
<evidence type="ECO:0000313" key="2">
    <source>
        <dbReference type="Proteomes" id="UP001227268"/>
    </source>
</evidence>
<protein>
    <submittedName>
        <fullName evidence="1">Uncharacterized protein</fullName>
    </submittedName>
</protein>
<organism evidence="1 2">
    <name type="scientific">Naganishia friedmannii</name>
    <dbReference type="NCBI Taxonomy" id="89922"/>
    <lineage>
        <taxon>Eukaryota</taxon>
        <taxon>Fungi</taxon>
        <taxon>Dikarya</taxon>
        <taxon>Basidiomycota</taxon>
        <taxon>Agaricomycotina</taxon>
        <taxon>Tremellomycetes</taxon>
        <taxon>Filobasidiales</taxon>
        <taxon>Filobasidiaceae</taxon>
        <taxon>Naganishia</taxon>
    </lineage>
</organism>
<name>A0ACC2V9G4_9TREE</name>
<proteinExistence type="predicted"/>
<evidence type="ECO:0000313" key="1">
    <source>
        <dbReference type="EMBL" id="KAJ9095703.1"/>
    </source>
</evidence>
<sequence>MIPGTPNDRFIAIAESLKPTLNITESSPIGLIRCVADVKAILGWTAEDAGTLEDAKSLRDGDEVIFDFGTHRAGFFEFDIDAVLTGVEPADAPVRLKIVFGEVLNDVAESFDDYKAWISKSWLPDEIINIDYLPALKYRMPRRHAFRYIKIQVISTSLRFGVKFSNPTAYAVSSAPTEDPAPLSFSKAGNWLSDGEKTKLRKIDEVSLRTLRNCMHTVYEDGPRRDMRLWIGDLRLQALCSYATFKDYNLAKRCMYLFAGLPFNDEGLLCACVYEKPFPKFGGNSIVDYAMLFAVTLLDYVKASGDIECGKDLFPIASKQFSFFAKNFTEELRYTIPERNMSDGGEGWHFIDWQPTLDKESSEHAIMIYCLKATQELAELLKLDAPFFILPGSDSSLPITGIIEKLTSAHRKHYFDASRGVFVSGQDRQVSWAANSWAVLAGVPESKEAAAKAMQVTYEMEDAVTGMTPYLHHYLSEALVAVGHDKLAVNHIIDYWGSMVDAGAETFWEGWDPKQPRSSPYGDLHSNS</sequence>
<reference evidence="1" key="1">
    <citation type="submission" date="2023-04" db="EMBL/GenBank/DDBJ databases">
        <title>Draft Genome sequencing of Naganishia species isolated from polar environments using Oxford Nanopore Technology.</title>
        <authorList>
            <person name="Leo P."/>
            <person name="Venkateswaran K."/>
        </authorList>
    </citation>
    <scope>NUCLEOTIDE SEQUENCE</scope>
    <source>
        <strain evidence="1">MNA-CCFEE 5423</strain>
    </source>
</reference>
<gene>
    <name evidence="1" type="ORF">QFC21_005575</name>
</gene>
<accession>A0ACC2V9G4</accession>